<sequence>MRRRDPLREPLSLCWRLQKWSGGREARPSKNHSTQGAAASIFPDARIGTPSRGPDGEVSVRRREGPTLGEQ</sequence>
<feature type="compositionally biased region" description="Basic and acidic residues" evidence="1">
    <location>
        <begin position="54"/>
        <end position="65"/>
    </location>
</feature>
<accession>A0AAV7L1R1</accession>
<evidence type="ECO:0000313" key="3">
    <source>
        <dbReference type="Proteomes" id="UP001066276"/>
    </source>
</evidence>
<dbReference type="Proteomes" id="UP001066276">
    <property type="component" value="Chromosome 12"/>
</dbReference>
<reference evidence="2" key="1">
    <citation type="journal article" date="2022" name="bioRxiv">
        <title>Sequencing and chromosome-scale assembly of the giantPleurodeles waltlgenome.</title>
        <authorList>
            <person name="Brown T."/>
            <person name="Elewa A."/>
            <person name="Iarovenko S."/>
            <person name="Subramanian E."/>
            <person name="Araus A.J."/>
            <person name="Petzold A."/>
            <person name="Susuki M."/>
            <person name="Suzuki K.-i.T."/>
            <person name="Hayashi T."/>
            <person name="Toyoda A."/>
            <person name="Oliveira C."/>
            <person name="Osipova E."/>
            <person name="Leigh N.D."/>
            <person name="Simon A."/>
            <person name="Yun M.H."/>
        </authorList>
    </citation>
    <scope>NUCLEOTIDE SEQUENCE</scope>
    <source>
        <strain evidence="2">20211129_DDA</strain>
        <tissue evidence="2">Liver</tissue>
    </source>
</reference>
<comment type="caution">
    <text evidence="2">The sequence shown here is derived from an EMBL/GenBank/DDBJ whole genome shotgun (WGS) entry which is preliminary data.</text>
</comment>
<organism evidence="2 3">
    <name type="scientific">Pleurodeles waltl</name>
    <name type="common">Iberian ribbed newt</name>
    <dbReference type="NCBI Taxonomy" id="8319"/>
    <lineage>
        <taxon>Eukaryota</taxon>
        <taxon>Metazoa</taxon>
        <taxon>Chordata</taxon>
        <taxon>Craniata</taxon>
        <taxon>Vertebrata</taxon>
        <taxon>Euteleostomi</taxon>
        <taxon>Amphibia</taxon>
        <taxon>Batrachia</taxon>
        <taxon>Caudata</taxon>
        <taxon>Salamandroidea</taxon>
        <taxon>Salamandridae</taxon>
        <taxon>Pleurodelinae</taxon>
        <taxon>Pleurodeles</taxon>
    </lineage>
</organism>
<protein>
    <submittedName>
        <fullName evidence="2">Uncharacterized protein</fullName>
    </submittedName>
</protein>
<dbReference type="EMBL" id="JANPWB010000016">
    <property type="protein sequence ID" value="KAJ1085088.1"/>
    <property type="molecule type" value="Genomic_DNA"/>
</dbReference>
<gene>
    <name evidence="2" type="ORF">NDU88_005221</name>
</gene>
<keyword evidence="3" id="KW-1185">Reference proteome</keyword>
<proteinExistence type="predicted"/>
<evidence type="ECO:0000313" key="2">
    <source>
        <dbReference type="EMBL" id="KAJ1085088.1"/>
    </source>
</evidence>
<evidence type="ECO:0000256" key="1">
    <source>
        <dbReference type="SAM" id="MobiDB-lite"/>
    </source>
</evidence>
<feature type="region of interest" description="Disordered" evidence="1">
    <location>
        <begin position="21"/>
        <end position="71"/>
    </location>
</feature>
<dbReference type="AlphaFoldDB" id="A0AAV7L1R1"/>
<name>A0AAV7L1R1_PLEWA</name>